<evidence type="ECO:0000256" key="4">
    <source>
        <dbReference type="ARBA" id="ARBA00022989"/>
    </source>
</evidence>
<evidence type="ECO:0000256" key="6">
    <source>
        <dbReference type="SAM" id="Phobius"/>
    </source>
</evidence>
<feature type="transmembrane region" description="Helical" evidence="6">
    <location>
        <begin position="436"/>
        <end position="458"/>
    </location>
</feature>
<feature type="transmembrane region" description="Helical" evidence="6">
    <location>
        <begin position="282"/>
        <end position="307"/>
    </location>
</feature>
<dbReference type="PANTHER" id="PTHR23511:SF37">
    <property type="entry name" value="MAJOR FACILITATOR SUPERFAMILY (MFS) PROFILE DOMAIN-CONTAINING PROTEIN-RELATED"/>
    <property type="match status" value="1"/>
</dbReference>
<comment type="subcellular location">
    <subcellularLocation>
        <location evidence="1">Membrane</location>
        <topology evidence="1">Multi-pass membrane protein</topology>
    </subcellularLocation>
</comment>
<evidence type="ECO:0000256" key="2">
    <source>
        <dbReference type="ARBA" id="ARBA00022448"/>
    </source>
</evidence>
<dbReference type="VEuPathDB" id="VectorBase:GAUT035925"/>
<dbReference type="PROSITE" id="PS50850">
    <property type="entry name" value="MFS"/>
    <property type="match status" value="1"/>
</dbReference>
<dbReference type="GO" id="GO:0022857">
    <property type="term" value="F:transmembrane transporter activity"/>
    <property type="evidence" value="ECO:0007669"/>
    <property type="project" value="InterPro"/>
</dbReference>
<dbReference type="PANTHER" id="PTHR23511">
    <property type="entry name" value="SYNAPTIC VESICLE GLYCOPROTEIN 2"/>
    <property type="match status" value="1"/>
</dbReference>
<feature type="transmembrane region" description="Helical" evidence="6">
    <location>
        <begin position="27"/>
        <end position="53"/>
    </location>
</feature>
<keyword evidence="3 6" id="KW-0812">Transmembrane</keyword>
<dbReference type="EnsemblMetazoa" id="GAUT035925-RA">
    <property type="protein sequence ID" value="GAUT035925-PA"/>
    <property type="gene ID" value="GAUT035925"/>
</dbReference>
<evidence type="ECO:0000313" key="8">
    <source>
        <dbReference type="EnsemblMetazoa" id="GAUT035925-PA"/>
    </source>
</evidence>
<dbReference type="InterPro" id="IPR036259">
    <property type="entry name" value="MFS_trans_sf"/>
</dbReference>
<dbReference type="Gene3D" id="1.20.1250.20">
    <property type="entry name" value="MFS general substrate transporter like domains"/>
    <property type="match status" value="1"/>
</dbReference>
<sequence length="525" mass="59690">MVITGYDEGFENYMDMMNETGFGFAQVWPLLTSGFLVMAVTVELMGISIIAPASQCDLKTNQTKITALNCSAFIGVVVSLYFWAVLADSYGRRWILLLSTSVNSCISLISALMPTFPLFIAMRFCVGIFIAGPSFAAITYLAEFCTFYHRRIVIIYMAMFQGFAMIYCPVMATLFIHQKWTYDLGLIVYKPWRFLMLLNSLPGLIGIFLLIGLPESPEILLCTQRKQECIQVVKWIYRVNKRKELEWEVEPEDLSCPGYRIVDEQTCMELMNQSRPLFKKPYVVPFLSSCVVMSSLFFLGNGLGIWFTDLRNRRIHEDLELYTICENMRRFHEFYSKVDGCQVTLQSFRDSMFLGATYLIMFNVVALLLRYISPKIIVVALQILCFLLGGVLPWITDETTTSAIFIIFLAIPNCLIALVSGIVIEFTTADLRGKAVCLCILIGRSGMIAGTFLVGYAMDVNCELTYNLFGLYALACSVVSVLLPGKWKCFRLIADQPELRSRSMSVIRTRSMLRPTEMYETMLRK</sequence>
<accession>A0A1A9VFW4</accession>
<evidence type="ECO:0000256" key="1">
    <source>
        <dbReference type="ARBA" id="ARBA00004141"/>
    </source>
</evidence>
<keyword evidence="2" id="KW-0813">Transport</keyword>
<dbReference type="Proteomes" id="UP000078200">
    <property type="component" value="Unassembled WGS sequence"/>
</dbReference>
<dbReference type="Pfam" id="PF07690">
    <property type="entry name" value="MFS_1"/>
    <property type="match status" value="1"/>
</dbReference>
<organism evidence="8 9">
    <name type="scientific">Glossina austeni</name>
    <name type="common">Savannah tsetse fly</name>
    <dbReference type="NCBI Taxonomy" id="7395"/>
    <lineage>
        <taxon>Eukaryota</taxon>
        <taxon>Metazoa</taxon>
        <taxon>Ecdysozoa</taxon>
        <taxon>Arthropoda</taxon>
        <taxon>Hexapoda</taxon>
        <taxon>Insecta</taxon>
        <taxon>Pterygota</taxon>
        <taxon>Neoptera</taxon>
        <taxon>Endopterygota</taxon>
        <taxon>Diptera</taxon>
        <taxon>Brachycera</taxon>
        <taxon>Muscomorpha</taxon>
        <taxon>Hippoboscoidea</taxon>
        <taxon>Glossinidae</taxon>
        <taxon>Glossina</taxon>
    </lineage>
</organism>
<keyword evidence="9" id="KW-1185">Reference proteome</keyword>
<feature type="transmembrane region" description="Helical" evidence="6">
    <location>
        <begin position="192"/>
        <end position="211"/>
    </location>
</feature>
<dbReference type="InterPro" id="IPR020846">
    <property type="entry name" value="MFS_dom"/>
</dbReference>
<dbReference type="InterPro" id="IPR011701">
    <property type="entry name" value="MFS"/>
</dbReference>
<keyword evidence="5 6" id="KW-0472">Membrane</keyword>
<evidence type="ECO:0000313" key="9">
    <source>
        <dbReference type="Proteomes" id="UP000078200"/>
    </source>
</evidence>
<evidence type="ECO:0000256" key="5">
    <source>
        <dbReference type="ARBA" id="ARBA00023136"/>
    </source>
</evidence>
<feature type="transmembrane region" description="Helical" evidence="6">
    <location>
        <begin position="402"/>
        <end position="424"/>
    </location>
</feature>
<feature type="transmembrane region" description="Helical" evidence="6">
    <location>
        <begin position="153"/>
        <end position="172"/>
    </location>
</feature>
<feature type="transmembrane region" description="Helical" evidence="6">
    <location>
        <begin position="376"/>
        <end position="396"/>
    </location>
</feature>
<dbReference type="SUPFAM" id="SSF103473">
    <property type="entry name" value="MFS general substrate transporter"/>
    <property type="match status" value="1"/>
</dbReference>
<name>A0A1A9VFW4_GLOAU</name>
<feature type="transmembrane region" description="Helical" evidence="6">
    <location>
        <begin position="65"/>
        <end position="87"/>
    </location>
</feature>
<dbReference type="AlphaFoldDB" id="A0A1A9VFW4"/>
<dbReference type="STRING" id="7395.A0A1A9VFW4"/>
<feature type="transmembrane region" description="Helical" evidence="6">
    <location>
        <begin position="464"/>
        <end position="483"/>
    </location>
</feature>
<feature type="domain" description="Major facilitator superfamily (MFS) profile" evidence="7">
    <location>
        <begin position="27"/>
        <end position="488"/>
    </location>
</feature>
<feature type="transmembrane region" description="Helical" evidence="6">
    <location>
        <begin position="94"/>
        <end position="113"/>
    </location>
</feature>
<feature type="transmembrane region" description="Helical" evidence="6">
    <location>
        <begin position="352"/>
        <end position="369"/>
    </location>
</feature>
<evidence type="ECO:0000259" key="7">
    <source>
        <dbReference type="PROSITE" id="PS50850"/>
    </source>
</evidence>
<keyword evidence="4 6" id="KW-1133">Transmembrane helix</keyword>
<dbReference type="GO" id="GO:0016020">
    <property type="term" value="C:membrane"/>
    <property type="evidence" value="ECO:0007669"/>
    <property type="project" value="UniProtKB-SubCell"/>
</dbReference>
<protein>
    <recommendedName>
        <fullName evidence="7">Major facilitator superfamily (MFS) profile domain-containing protein</fullName>
    </recommendedName>
</protein>
<evidence type="ECO:0000256" key="3">
    <source>
        <dbReference type="ARBA" id="ARBA00022692"/>
    </source>
</evidence>
<proteinExistence type="predicted"/>
<reference evidence="8" key="1">
    <citation type="submission" date="2020-05" db="UniProtKB">
        <authorList>
            <consortium name="EnsemblMetazoa"/>
        </authorList>
    </citation>
    <scope>IDENTIFICATION</scope>
    <source>
        <strain evidence="8">TTRI</strain>
    </source>
</reference>
<feature type="transmembrane region" description="Helical" evidence="6">
    <location>
        <begin position="119"/>
        <end position="141"/>
    </location>
</feature>